<comment type="caution">
    <text evidence="1">The sequence shown here is derived from an EMBL/GenBank/DDBJ whole genome shotgun (WGS) entry which is preliminary data.</text>
</comment>
<organism evidence="1 2">
    <name type="scientific">Gluconobacter oxydans</name>
    <name type="common">Gluconobacter suboxydans</name>
    <dbReference type="NCBI Taxonomy" id="442"/>
    <lineage>
        <taxon>Bacteria</taxon>
        <taxon>Pseudomonadati</taxon>
        <taxon>Pseudomonadota</taxon>
        <taxon>Alphaproteobacteria</taxon>
        <taxon>Acetobacterales</taxon>
        <taxon>Acetobacteraceae</taxon>
        <taxon>Gluconobacter</taxon>
    </lineage>
</organism>
<gene>
    <name evidence="1" type="ORF">AD931_12500</name>
</gene>
<reference evidence="1 2" key="1">
    <citation type="submission" date="2015-06" db="EMBL/GenBank/DDBJ databases">
        <title>Improved classification and identification of acetic acid bacteria using matrix-assisted laser desorption/ionization time-of-flight mass spectrometry; Gluconobacter nephelii and Gluconobacter uchimurae are later heterotypic synonyms of Gluconobacter japonicus and Gluconobacter oxydans, respectively.</title>
        <authorList>
            <person name="Li L."/>
            <person name="Cleenwerck I."/>
            <person name="De Vuyst L."/>
            <person name="Vandamme P."/>
        </authorList>
    </citation>
    <scope>NUCLEOTIDE SEQUENCE [LARGE SCALE GENOMIC DNA]</scope>
    <source>
        <strain evidence="1 2">LMG 1386</strain>
    </source>
</reference>
<accession>A0AB34XKJ4</accession>
<sequence length="71" mass="7866">MAGPDKIFGRFIPGAGRIRLSGPVDDQDMAVGFETLHDTPRKTADVLRRQEIKKLGDQNEITARSVCSRII</sequence>
<evidence type="ECO:0000313" key="2">
    <source>
        <dbReference type="Proteomes" id="UP000075394"/>
    </source>
</evidence>
<name>A0AB34XKJ4_GLUOY</name>
<protein>
    <submittedName>
        <fullName evidence="1">Uncharacterized protein</fullName>
    </submittedName>
</protein>
<evidence type="ECO:0000313" key="1">
    <source>
        <dbReference type="EMBL" id="KXV07416.1"/>
    </source>
</evidence>
<dbReference type="EMBL" id="LHZD01000022">
    <property type="protein sequence ID" value="KXV07416.1"/>
    <property type="molecule type" value="Genomic_DNA"/>
</dbReference>
<dbReference type="AlphaFoldDB" id="A0AB34XKJ4"/>
<proteinExistence type="predicted"/>
<dbReference type="Proteomes" id="UP000075394">
    <property type="component" value="Unassembled WGS sequence"/>
</dbReference>